<dbReference type="SUPFAM" id="SSF110324">
    <property type="entry name" value="Ribosomal L27 protein-like"/>
    <property type="match status" value="1"/>
</dbReference>
<feature type="domain" description="Exosome complex component N-terminal" evidence="3">
    <location>
        <begin position="10"/>
        <end position="46"/>
    </location>
</feature>
<dbReference type="Pfam" id="PF14382">
    <property type="entry name" value="ECR1_N"/>
    <property type="match status" value="1"/>
</dbReference>
<dbReference type="GO" id="GO:0008270">
    <property type="term" value="F:zinc ion binding"/>
    <property type="evidence" value="ECO:0007669"/>
    <property type="project" value="UniProtKB-UniRule"/>
</dbReference>
<dbReference type="STRING" id="940295.EYM_03420"/>
<dbReference type="KEGG" id="iis:EYM_03420"/>
<dbReference type="GO" id="GO:0005737">
    <property type="term" value="C:cytoplasm"/>
    <property type="evidence" value="ECO:0007669"/>
    <property type="project" value="UniProtKB-SubCell"/>
</dbReference>
<dbReference type="GO" id="GO:0006401">
    <property type="term" value="P:RNA catabolic process"/>
    <property type="evidence" value="ECO:0007669"/>
    <property type="project" value="UniProtKB-UniRule"/>
</dbReference>
<comment type="similarity">
    <text evidence="2">Belongs to the CSL4 family.</text>
</comment>
<dbReference type="InterPro" id="IPR012340">
    <property type="entry name" value="NA-bd_OB-fold"/>
</dbReference>
<dbReference type="InterPro" id="IPR039771">
    <property type="entry name" value="Csl4"/>
</dbReference>
<dbReference type="Gene3D" id="2.40.50.100">
    <property type="match status" value="1"/>
</dbReference>
<dbReference type="RefSeq" id="WP_075049663.1">
    <property type="nucleotide sequence ID" value="NZ_CP006867.1"/>
</dbReference>
<dbReference type="Gene3D" id="2.20.70.10">
    <property type="match status" value="1"/>
</dbReference>
<dbReference type="NCBIfam" id="NF034126">
    <property type="entry name" value="PRK09521.1"/>
    <property type="match status" value="1"/>
</dbReference>
<dbReference type="Proteomes" id="UP000060778">
    <property type="component" value="Chromosome"/>
</dbReference>
<dbReference type="OrthoDB" id="6768at2157"/>
<feature type="binding site" evidence="2">
    <location>
        <position position="174"/>
    </location>
    <ligand>
        <name>Zn(2+)</name>
        <dbReference type="ChEBI" id="CHEBI:29105"/>
    </ligand>
</feature>
<comment type="subunit">
    <text evidence="2">Component of the archaeal exosome complex. Forms a trimer of Rrp4 and/or Csl4 subunits. The trimer associates with an hexameric ring-like arrangement composed of 3 Rrp41-Rrp42 heterodimers. Interacts with DnaG.</text>
</comment>
<dbReference type="EMBL" id="CP006867">
    <property type="protein sequence ID" value="ALU11656.1"/>
    <property type="molecule type" value="Genomic_DNA"/>
</dbReference>
<keyword evidence="2" id="KW-0963">Cytoplasm</keyword>
<dbReference type="HAMAP" id="MF_00975">
    <property type="entry name" value="Exosome_Csl4"/>
    <property type="match status" value="1"/>
</dbReference>
<protein>
    <recommendedName>
        <fullName evidence="2">Exosome complex component Csl4</fullName>
    </recommendedName>
</protein>
<comment type="function">
    <text evidence="2">Non-catalytic component of the exosome, which is a complex involved in RNA degradation. Increases the RNA binding and the efficiency of RNA degradation. Helpful for the interaction of the exosome with A-poor RNAs.</text>
</comment>
<dbReference type="Gene3D" id="2.40.50.140">
    <property type="entry name" value="Nucleic acid-binding proteins"/>
    <property type="match status" value="1"/>
</dbReference>
<dbReference type="GO" id="GO:0006396">
    <property type="term" value="P:RNA processing"/>
    <property type="evidence" value="ECO:0007669"/>
    <property type="project" value="InterPro"/>
</dbReference>
<organism evidence="4 5">
    <name type="scientific">Ignicoccus islandicus DSM 13165</name>
    <dbReference type="NCBI Taxonomy" id="940295"/>
    <lineage>
        <taxon>Archaea</taxon>
        <taxon>Thermoproteota</taxon>
        <taxon>Thermoprotei</taxon>
        <taxon>Desulfurococcales</taxon>
        <taxon>Desulfurococcaceae</taxon>
        <taxon>Ignicoccus</taxon>
    </lineage>
</organism>
<gene>
    <name evidence="2" type="primary">csl4</name>
    <name evidence="4" type="ORF">EYM_03420</name>
</gene>
<feature type="binding site" evidence="2">
    <location>
        <position position="156"/>
    </location>
    <ligand>
        <name>Zn(2+)</name>
        <dbReference type="ChEBI" id="CHEBI:29105"/>
    </ligand>
</feature>
<keyword evidence="2" id="KW-0862">Zinc</keyword>
<reference evidence="4 5" key="1">
    <citation type="submission" date="2013-11" db="EMBL/GenBank/DDBJ databases">
        <title>Comparative genomics of Ignicoccus.</title>
        <authorList>
            <person name="Podar M."/>
        </authorList>
    </citation>
    <scope>NUCLEOTIDE SEQUENCE [LARGE SCALE GENOMIC DNA]</scope>
    <source>
        <strain evidence="4 5">DSM 13165</strain>
    </source>
</reference>
<evidence type="ECO:0000313" key="5">
    <source>
        <dbReference type="Proteomes" id="UP000060778"/>
    </source>
</evidence>
<evidence type="ECO:0000313" key="4">
    <source>
        <dbReference type="EMBL" id="ALU11656.1"/>
    </source>
</evidence>
<dbReference type="PANTHER" id="PTHR12686:SF8">
    <property type="entry name" value="EXOSOME COMPLEX COMPONENT CSL4"/>
    <property type="match status" value="1"/>
</dbReference>
<dbReference type="SUPFAM" id="SSF50249">
    <property type="entry name" value="Nucleic acid-binding proteins"/>
    <property type="match status" value="1"/>
</dbReference>
<accession>A0A0U3F6G2</accession>
<proteinExistence type="inferred from homology"/>
<sequence length="191" mass="20699">MPFVKNNEWVVPGQPLAATEELMPGKGTFVDNGIIRASIPGVVKIDMLNYQIEVRGKDVAQELPSPKSSVIGYILSMRDELALVKVTKSPSHALKNVIVTGALHISQASSKKYLSSLYDGYAPGDIVKLKVISGPPYVLTAKGPRLGVLYSTCSVCGNPLWLEESSGKLKCLVCGHEEERVVSTDYLLKLK</sequence>
<dbReference type="InterPro" id="IPR025721">
    <property type="entry name" value="Exosome_cplx_N_dom"/>
</dbReference>
<feature type="binding site" evidence="2">
    <location>
        <position position="171"/>
    </location>
    <ligand>
        <name>Zn(2+)</name>
        <dbReference type="ChEBI" id="CHEBI:29105"/>
    </ligand>
</feature>
<dbReference type="InterPro" id="IPR030850">
    <property type="entry name" value="Exosome_Csl4_arc"/>
</dbReference>
<feature type="binding site" evidence="2">
    <location>
        <position position="153"/>
    </location>
    <ligand>
        <name>Zn(2+)</name>
        <dbReference type="ChEBI" id="CHEBI:29105"/>
    </ligand>
</feature>
<dbReference type="GeneID" id="30680077"/>
<dbReference type="AlphaFoldDB" id="A0A0U3F6G2"/>
<dbReference type="CDD" id="cd00029">
    <property type="entry name" value="C1"/>
    <property type="match status" value="1"/>
</dbReference>
<dbReference type="PANTHER" id="PTHR12686">
    <property type="entry name" value="3'-5' EXORIBONUCLEASE CSL4-RELATED"/>
    <property type="match status" value="1"/>
</dbReference>
<evidence type="ECO:0000259" key="3">
    <source>
        <dbReference type="Pfam" id="PF14382"/>
    </source>
</evidence>
<name>A0A0U3F6G2_9CREN</name>
<dbReference type="GO" id="GO:0000178">
    <property type="term" value="C:exosome (RNase complex)"/>
    <property type="evidence" value="ECO:0007669"/>
    <property type="project" value="UniProtKB-KW"/>
</dbReference>
<comment type="subcellular location">
    <subcellularLocation>
        <location evidence="2">Cytoplasm</location>
    </subcellularLocation>
</comment>
<evidence type="ECO:0000256" key="1">
    <source>
        <dbReference type="ARBA" id="ARBA00022835"/>
    </source>
</evidence>
<evidence type="ECO:0000256" key="2">
    <source>
        <dbReference type="HAMAP-Rule" id="MF_00975"/>
    </source>
</evidence>
<keyword evidence="1 2" id="KW-0271">Exosome</keyword>
<keyword evidence="5" id="KW-1185">Reference proteome</keyword>
<keyword evidence="2" id="KW-0479">Metal-binding</keyword>